<evidence type="ECO:0000313" key="1">
    <source>
        <dbReference type="EMBL" id="KAG7370155.1"/>
    </source>
</evidence>
<reference evidence="1" key="1">
    <citation type="journal article" date="2021" name="Sci. Rep.">
        <title>Diploid genomic architecture of Nitzschia inconspicua, an elite biomass production diatom.</title>
        <authorList>
            <person name="Oliver A."/>
            <person name="Podell S."/>
            <person name="Pinowska A."/>
            <person name="Traller J.C."/>
            <person name="Smith S.R."/>
            <person name="McClure R."/>
            <person name="Beliaev A."/>
            <person name="Bohutskyi P."/>
            <person name="Hill E.A."/>
            <person name="Rabines A."/>
            <person name="Zheng H."/>
            <person name="Allen L.Z."/>
            <person name="Kuo A."/>
            <person name="Grigoriev I.V."/>
            <person name="Allen A.E."/>
            <person name="Hazlebeck D."/>
            <person name="Allen E.E."/>
        </authorList>
    </citation>
    <scope>NUCLEOTIDE SEQUENCE</scope>
    <source>
        <strain evidence="1">Hildebrandi</strain>
    </source>
</reference>
<organism evidence="1 2">
    <name type="scientific">Nitzschia inconspicua</name>
    <dbReference type="NCBI Taxonomy" id="303405"/>
    <lineage>
        <taxon>Eukaryota</taxon>
        <taxon>Sar</taxon>
        <taxon>Stramenopiles</taxon>
        <taxon>Ochrophyta</taxon>
        <taxon>Bacillariophyta</taxon>
        <taxon>Bacillariophyceae</taxon>
        <taxon>Bacillariophycidae</taxon>
        <taxon>Bacillariales</taxon>
        <taxon>Bacillariaceae</taxon>
        <taxon>Nitzschia</taxon>
    </lineage>
</organism>
<gene>
    <name evidence="1" type="ORF">IV203_027901</name>
</gene>
<dbReference type="Proteomes" id="UP000693970">
    <property type="component" value="Unassembled WGS sequence"/>
</dbReference>
<comment type="caution">
    <text evidence="1">The sequence shown here is derived from an EMBL/GenBank/DDBJ whole genome shotgun (WGS) entry which is preliminary data.</text>
</comment>
<proteinExistence type="predicted"/>
<reference evidence="1" key="2">
    <citation type="submission" date="2021-04" db="EMBL/GenBank/DDBJ databases">
        <authorList>
            <person name="Podell S."/>
        </authorList>
    </citation>
    <scope>NUCLEOTIDE SEQUENCE</scope>
    <source>
        <strain evidence="1">Hildebrandi</strain>
    </source>
</reference>
<dbReference type="AlphaFoldDB" id="A0A9K3LYL2"/>
<evidence type="ECO:0000313" key="2">
    <source>
        <dbReference type="Proteomes" id="UP000693970"/>
    </source>
</evidence>
<keyword evidence="2" id="KW-1185">Reference proteome</keyword>
<accession>A0A9K3LYL2</accession>
<dbReference type="EMBL" id="JAGRRH010000005">
    <property type="protein sequence ID" value="KAG7370155.1"/>
    <property type="molecule type" value="Genomic_DNA"/>
</dbReference>
<protein>
    <submittedName>
        <fullName evidence="1">Uncharacterized protein</fullName>
    </submittedName>
</protein>
<name>A0A9K3LYL2_9STRA</name>
<sequence length="194" mass="22293">MARKKYNPRAGEGAKASILNKMIYPKRAVNDPKEASVIVVLISEEEKSVNHRQQQYYLFYIEGDTSNICHAIKRYVHVIEEGDASKLFDPNLPGPHKQIIGAAEKGKWHKSKAKCLLYEFFMDGIVPMEDDGTMSLEDIYTIDPSRLNRIRFNIMELDIIRADDDLEAFRNFKSNHKPSLFSHKGYIQWQGSTA</sequence>